<accession>A0ABQ3N104</accession>
<gene>
    <name evidence="1" type="ORF">AM1BK_13020</name>
</gene>
<comment type="caution">
    <text evidence="1">The sequence shown here is derived from an EMBL/GenBank/DDBJ whole genome shotgun (WGS) entry which is preliminary data.</text>
</comment>
<dbReference type="Proteomes" id="UP000637074">
    <property type="component" value="Unassembled WGS sequence"/>
</dbReference>
<sequence length="60" mass="6889">MLLHELTEKIVREVRIMIDEEIILGKDPTRSLLGLAIITPSVNHLNRTLKCPIEPFYGTF</sequence>
<keyword evidence="2" id="KW-1185">Reference proteome</keyword>
<dbReference type="EMBL" id="BNDS01000004">
    <property type="protein sequence ID" value="GHH97759.1"/>
    <property type="molecule type" value="Genomic_DNA"/>
</dbReference>
<evidence type="ECO:0000313" key="1">
    <source>
        <dbReference type="EMBL" id="GHH97759.1"/>
    </source>
</evidence>
<evidence type="ECO:0000313" key="2">
    <source>
        <dbReference type="Proteomes" id="UP000637074"/>
    </source>
</evidence>
<name>A0ABQ3N104_9BACI</name>
<organism evidence="1 2">
    <name type="scientific">Neobacillus kokaensis</name>
    <dbReference type="NCBI Taxonomy" id="2759023"/>
    <lineage>
        <taxon>Bacteria</taxon>
        <taxon>Bacillati</taxon>
        <taxon>Bacillota</taxon>
        <taxon>Bacilli</taxon>
        <taxon>Bacillales</taxon>
        <taxon>Bacillaceae</taxon>
        <taxon>Neobacillus</taxon>
    </lineage>
</organism>
<reference evidence="1 2" key="1">
    <citation type="journal article" date="2022" name="Int. J. Syst. Evol. Microbiol.">
        <title>Neobacillus kokaensis sp. nov., isolated from soil.</title>
        <authorList>
            <person name="Yuki K."/>
            <person name="Matsubara H."/>
            <person name="Yamaguchi S."/>
        </authorList>
    </citation>
    <scope>NUCLEOTIDE SEQUENCE [LARGE SCALE GENOMIC DNA]</scope>
    <source>
        <strain evidence="1 2">LOB 377</strain>
    </source>
</reference>
<protein>
    <submittedName>
        <fullName evidence="1">Uncharacterized protein</fullName>
    </submittedName>
</protein>
<proteinExistence type="predicted"/>